<evidence type="ECO:0000313" key="3">
    <source>
        <dbReference type="Proteomes" id="UP000242501"/>
    </source>
</evidence>
<proteinExistence type="predicted"/>
<evidence type="ECO:0000313" key="2">
    <source>
        <dbReference type="EMBL" id="SDC22130.1"/>
    </source>
</evidence>
<keyword evidence="3" id="KW-1185">Reference proteome</keyword>
<reference evidence="3" key="1">
    <citation type="submission" date="2016-09" db="EMBL/GenBank/DDBJ databases">
        <authorList>
            <person name="Varghese N."/>
            <person name="Submissions S."/>
        </authorList>
    </citation>
    <scope>NUCLEOTIDE SEQUENCE [LARGE SCALE GENOMIC DNA]</scope>
    <source>
        <strain evidence="3">ANC 4422</strain>
    </source>
</reference>
<dbReference type="STRING" id="1219383.SAMN05421733_11267"/>
<keyword evidence="1" id="KW-1133">Transmembrane helix</keyword>
<dbReference type="Proteomes" id="UP000242501">
    <property type="component" value="Unassembled WGS sequence"/>
</dbReference>
<evidence type="ECO:0000256" key="1">
    <source>
        <dbReference type="SAM" id="Phobius"/>
    </source>
</evidence>
<keyword evidence="1" id="KW-0472">Membrane</keyword>
<protein>
    <submittedName>
        <fullName evidence="2">Uncharacterized protein</fullName>
    </submittedName>
</protein>
<gene>
    <name evidence="2" type="ORF">SAMN05421733_11267</name>
</gene>
<name>A0A1G6JTQ3_9GAMM</name>
<keyword evidence="1" id="KW-0812">Transmembrane</keyword>
<dbReference type="AlphaFoldDB" id="A0A1G6JTQ3"/>
<dbReference type="EMBL" id="FMYL01000012">
    <property type="protein sequence ID" value="SDC22130.1"/>
    <property type="molecule type" value="Genomic_DNA"/>
</dbReference>
<accession>A0A1G6JTQ3</accession>
<dbReference type="OrthoDB" id="9950389at2"/>
<sequence length="61" mass="7024">MIKIKGNIMSEFIIGLVFVFFMLNLSSNIWGSGNIFFDMKNAYELFLNKFNSTILNLDVIP</sequence>
<organism evidence="2 3">
    <name type="scientific">Acinetobacter boissieri</name>
    <dbReference type="NCBI Taxonomy" id="1219383"/>
    <lineage>
        <taxon>Bacteria</taxon>
        <taxon>Pseudomonadati</taxon>
        <taxon>Pseudomonadota</taxon>
        <taxon>Gammaproteobacteria</taxon>
        <taxon>Moraxellales</taxon>
        <taxon>Moraxellaceae</taxon>
        <taxon>Acinetobacter</taxon>
    </lineage>
</organism>
<feature type="transmembrane region" description="Helical" evidence="1">
    <location>
        <begin position="12"/>
        <end position="31"/>
    </location>
</feature>